<dbReference type="EMBL" id="CP131061">
    <property type="protein sequence ID" value="WNY27323.1"/>
    <property type="molecule type" value="Genomic_DNA"/>
</dbReference>
<dbReference type="GO" id="GO:0042254">
    <property type="term" value="P:ribosome biogenesis"/>
    <property type="evidence" value="ECO:0007669"/>
    <property type="project" value="InterPro"/>
</dbReference>
<organism evidence="1 2">
    <name type="scientific">Methanolapillus ohkumae</name>
    <dbReference type="NCBI Taxonomy" id="3028298"/>
    <lineage>
        <taxon>Archaea</taxon>
        <taxon>Methanobacteriati</taxon>
        <taxon>Methanobacteriota</taxon>
        <taxon>Stenosarchaea group</taxon>
        <taxon>Methanomicrobia</taxon>
        <taxon>Methanosarcinales</taxon>
        <taxon>Methanosarcinaceae</taxon>
        <taxon>Methanolapillus</taxon>
    </lineage>
</organism>
<dbReference type="Proteomes" id="UP001304970">
    <property type="component" value="Chromosome"/>
</dbReference>
<dbReference type="GeneID" id="89228538"/>
<dbReference type="Pfam" id="PF04410">
    <property type="entry name" value="Gar1"/>
    <property type="match status" value="1"/>
</dbReference>
<dbReference type="InterPro" id="IPR009000">
    <property type="entry name" value="Transl_B-barrel_sf"/>
</dbReference>
<name>A0AA97A6H5_9EURY</name>
<accession>A0AA97A6H5</accession>
<evidence type="ECO:0008006" key="3">
    <source>
        <dbReference type="Google" id="ProtNLM"/>
    </source>
</evidence>
<dbReference type="GO" id="GO:0001522">
    <property type="term" value="P:pseudouridine synthesis"/>
    <property type="evidence" value="ECO:0007669"/>
    <property type="project" value="InterPro"/>
</dbReference>
<dbReference type="SUPFAM" id="SSF50447">
    <property type="entry name" value="Translation proteins"/>
    <property type="match status" value="1"/>
</dbReference>
<protein>
    <recommendedName>
        <fullName evidence="3">H/ACA RNA-protein complex protein Gar1</fullName>
    </recommendedName>
</protein>
<reference evidence="1 2" key="1">
    <citation type="submission" date="2023-07" db="EMBL/GenBank/DDBJ databases">
        <title>Closed genome sequence of Methanosarcinaceae archaeon Am2.</title>
        <authorList>
            <person name="Poehlein A."/>
            <person name="Protasov E."/>
            <person name="Platt K."/>
            <person name="Reeh H."/>
            <person name="Daniel R."/>
            <person name="Brune A."/>
        </authorList>
    </citation>
    <scope>NUCLEOTIDE SEQUENCE [LARGE SCALE GENOMIC DNA]</scope>
    <source>
        <strain evidence="1 2">Am2</strain>
    </source>
</reference>
<evidence type="ECO:0000313" key="1">
    <source>
        <dbReference type="EMBL" id="WNY27323.1"/>
    </source>
</evidence>
<dbReference type="Gene3D" id="2.40.10.230">
    <property type="entry name" value="Probable tRNA pseudouridine synthase domain"/>
    <property type="match status" value="1"/>
</dbReference>
<proteinExistence type="predicted"/>
<keyword evidence="2" id="KW-1185">Reference proteome</keyword>
<dbReference type="InterPro" id="IPR007504">
    <property type="entry name" value="H/ACA_rnp_Gar1/Naf1"/>
</dbReference>
<dbReference type="RefSeq" id="WP_338097298.1">
    <property type="nucleotide sequence ID" value="NZ_CP131061.1"/>
</dbReference>
<dbReference type="AlphaFoldDB" id="A0AA97A6H5"/>
<gene>
    <name evidence="1" type="ORF">MsAm2_11150</name>
</gene>
<dbReference type="InterPro" id="IPR038664">
    <property type="entry name" value="Gar1/Naf1_Cbf5-bd_sf"/>
</dbReference>
<evidence type="ECO:0000313" key="2">
    <source>
        <dbReference type="Proteomes" id="UP001304970"/>
    </source>
</evidence>
<sequence length="84" mass="9437">MKRLGTVTHLHGQSCFVVKYDSADSKTPLDGMMNAPVIDKSVRPVGKVVTIFGSEKHPYFLIRAYRELNASQLKGLVKEKVYIK</sequence>